<dbReference type="PROSITE" id="PS51186">
    <property type="entry name" value="GNAT"/>
    <property type="match status" value="1"/>
</dbReference>
<organism evidence="2 3">
    <name type="scientific">Xylanibacter ruminicola</name>
    <name type="common">Prevotella ruminicola</name>
    <dbReference type="NCBI Taxonomy" id="839"/>
    <lineage>
        <taxon>Bacteria</taxon>
        <taxon>Pseudomonadati</taxon>
        <taxon>Bacteroidota</taxon>
        <taxon>Bacteroidia</taxon>
        <taxon>Bacteroidales</taxon>
        <taxon>Prevotellaceae</taxon>
        <taxon>Xylanibacter</taxon>
    </lineage>
</organism>
<dbReference type="RefSeq" id="WP_073044084.1">
    <property type="nucleotide sequence ID" value="NZ_FRCJ01000002.1"/>
</dbReference>
<proteinExistence type="predicted"/>
<dbReference type="EMBL" id="FRCJ01000002">
    <property type="protein sequence ID" value="SHM16626.1"/>
    <property type="molecule type" value="Genomic_DNA"/>
</dbReference>
<dbReference type="SUPFAM" id="SSF55729">
    <property type="entry name" value="Acyl-CoA N-acyltransferases (Nat)"/>
    <property type="match status" value="1"/>
</dbReference>
<accession>A0A1M7GKC7</accession>
<dbReference type="GO" id="GO:0016747">
    <property type="term" value="F:acyltransferase activity, transferring groups other than amino-acyl groups"/>
    <property type="evidence" value="ECO:0007669"/>
    <property type="project" value="InterPro"/>
</dbReference>
<protein>
    <submittedName>
        <fullName evidence="2">ElaA protein</fullName>
    </submittedName>
</protein>
<evidence type="ECO:0000313" key="2">
    <source>
        <dbReference type="EMBL" id="SHM16626.1"/>
    </source>
</evidence>
<feature type="domain" description="N-acetyltransferase" evidence="1">
    <location>
        <begin position="11"/>
        <end position="151"/>
    </location>
</feature>
<sequence>MKQLEPILHKKTFQELTTDELYELLRVRSEVFVVEQNCVYQDMDGDDQKSIHLWLTVADKIVALARVCPAGTHMKEISIGRVITTERGKGYGKQIMLHAIEAAVKHFGATLIDIEAQEYAKGFYENVGFEQSSDTFMLDGIPHIKMTWTKNLALDQLFFL</sequence>
<dbReference type="Gene3D" id="3.40.630.30">
    <property type="match status" value="1"/>
</dbReference>
<dbReference type="AlphaFoldDB" id="A0A1M7GKC7"/>
<dbReference type="InterPro" id="IPR000182">
    <property type="entry name" value="GNAT_dom"/>
</dbReference>
<dbReference type="Proteomes" id="UP000184280">
    <property type="component" value="Unassembled WGS sequence"/>
</dbReference>
<dbReference type="CDD" id="cd04301">
    <property type="entry name" value="NAT_SF"/>
    <property type="match status" value="1"/>
</dbReference>
<evidence type="ECO:0000259" key="1">
    <source>
        <dbReference type="PROSITE" id="PS51186"/>
    </source>
</evidence>
<name>A0A1M7GKC7_XYLRU</name>
<dbReference type="InterPro" id="IPR016181">
    <property type="entry name" value="Acyl_CoA_acyltransferase"/>
</dbReference>
<dbReference type="Pfam" id="PF13673">
    <property type="entry name" value="Acetyltransf_10"/>
    <property type="match status" value="1"/>
</dbReference>
<dbReference type="OrthoDB" id="9796171at2"/>
<evidence type="ECO:0000313" key="3">
    <source>
        <dbReference type="Proteomes" id="UP000184280"/>
    </source>
</evidence>
<gene>
    <name evidence="2" type="ORF">SAMN04488494_1495</name>
</gene>
<reference evidence="2 3" key="1">
    <citation type="submission" date="2016-11" db="EMBL/GenBank/DDBJ databases">
        <authorList>
            <person name="Jaros S."/>
            <person name="Januszkiewicz K."/>
            <person name="Wedrychowicz H."/>
        </authorList>
    </citation>
    <scope>NUCLEOTIDE SEQUENCE [LARGE SCALE GENOMIC DNA]</scope>
    <source>
        <strain evidence="2 3">BPI-34</strain>
    </source>
</reference>